<evidence type="ECO:0000313" key="1">
    <source>
        <dbReference type="EMBL" id="MFH5209270.1"/>
    </source>
</evidence>
<dbReference type="EMBL" id="JBIMSO010000051">
    <property type="protein sequence ID" value="MFH5209270.1"/>
    <property type="molecule type" value="Genomic_DNA"/>
</dbReference>
<comment type="caution">
    <text evidence="1">The sequence shown here is derived from an EMBL/GenBank/DDBJ whole genome shotgun (WGS) entry which is preliminary data.</text>
</comment>
<dbReference type="RefSeq" id="WP_395115008.1">
    <property type="nucleotide sequence ID" value="NZ_JBIMSO010000051.1"/>
</dbReference>
<sequence length="135" mass="14115">MKPFRVPGDPARAAKDHFTSVLPGLVSGTDPTVGLTVPSGWDKETSPAHVGVFDDGGPSVWPITTTPRLRVTVWSNSRTRSREIAGLCVGVLLAHRIPGIAAVTDPSSILDARDPDNGGHMASITVDAVARTLAV</sequence>
<dbReference type="Proteomes" id="UP001609175">
    <property type="component" value="Unassembled WGS sequence"/>
</dbReference>
<reference evidence="1 2" key="1">
    <citation type="submission" date="2024-10" db="EMBL/GenBank/DDBJ databases">
        <authorList>
            <person name="Riesco R."/>
        </authorList>
    </citation>
    <scope>NUCLEOTIDE SEQUENCE [LARGE SCALE GENOMIC DNA]</scope>
    <source>
        <strain evidence="1 2">NCIMB 15449</strain>
    </source>
</reference>
<evidence type="ECO:0008006" key="3">
    <source>
        <dbReference type="Google" id="ProtNLM"/>
    </source>
</evidence>
<evidence type="ECO:0000313" key="2">
    <source>
        <dbReference type="Proteomes" id="UP001609175"/>
    </source>
</evidence>
<name>A0ABW7JMP1_9NOCA</name>
<organism evidence="1 2">
    <name type="scientific">Antrihabitans spumae</name>
    <dbReference type="NCBI Taxonomy" id="3373370"/>
    <lineage>
        <taxon>Bacteria</taxon>
        <taxon>Bacillati</taxon>
        <taxon>Actinomycetota</taxon>
        <taxon>Actinomycetes</taxon>
        <taxon>Mycobacteriales</taxon>
        <taxon>Nocardiaceae</taxon>
        <taxon>Antrihabitans</taxon>
    </lineage>
</organism>
<protein>
    <recommendedName>
        <fullName evidence="3">DUF3168 domain-containing protein</fullName>
    </recommendedName>
</protein>
<gene>
    <name evidence="1" type="ORF">ACHIPZ_13850</name>
</gene>
<proteinExistence type="predicted"/>
<accession>A0ABW7JMP1</accession>